<dbReference type="Pfam" id="PF24626">
    <property type="entry name" value="SH3_Tf2-1"/>
    <property type="match status" value="1"/>
</dbReference>
<evidence type="ECO:0000259" key="8">
    <source>
        <dbReference type="Pfam" id="PF17917"/>
    </source>
</evidence>
<evidence type="ECO:0000256" key="2">
    <source>
        <dbReference type="ARBA" id="ARBA00022695"/>
    </source>
</evidence>
<dbReference type="Pfam" id="PF00078">
    <property type="entry name" value="RVT_1"/>
    <property type="match status" value="1"/>
</dbReference>
<evidence type="ECO:0000256" key="1">
    <source>
        <dbReference type="ARBA" id="ARBA00022679"/>
    </source>
</evidence>
<evidence type="ECO:0000256" key="5">
    <source>
        <dbReference type="ARBA" id="ARBA00022801"/>
    </source>
</evidence>
<dbReference type="InterPro" id="IPR056924">
    <property type="entry name" value="SH3_Tf2-1"/>
</dbReference>
<evidence type="ECO:0000259" key="9">
    <source>
        <dbReference type="Pfam" id="PF24626"/>
    </source>
</evidence>
<evidence type="ECO:0000256" key="6">
    <source>
        <dbReference type="ARBA" id="ARBA00022918"/>
    </source>
</evidence>
<evidence type="ECO:0000259" key="7">
    <source>
        <dbReference type="Pfam" id="PF00078"/>
    </source>
</evidence>
<protein>
    <submittedName>
        <fullName evidence="10">Transposon Ty3-G Gag-Pol polyprotein</fullName>
    </submittedName>
</protein>
<dbReference type="Pfam" id="PF17917">
    <property type="entry name" value="RT_RNaseH"/>
    <property type="match status" value="1"/>
</dbReference>
<gene>
    <name evidence="10" type="ORF">Tci_330198</name>
</gene>
<accession>A0A699H7Y5</accession>
<dbReference type="PANTHER" id="PTHR24559">
    <property type="entry name" value="TRANSPOSON TY3-I GAG-POL POLYPROTEIN"/>
    <property type="match status" value="1"/>
</dbReference>
<reference evidence="10" key="1">
    <citation type="journal article" date="2019" name="Sci. Rep.">
        <title>Draft genome of Tanacetum cinerariifolium, the natural source of mosquito coil.</title>
        <authorList>
            <person name="Yamashiro T."/>
            <person name="Shiraishi A."/>
            <person name="Satake H."/>
            <person name="Nakayama K."/>
        </authorList>
    </citation>
    <scope>NUCLEOTIDE SEQUENCE</scope>
</reference>
<dbReference type="InterPro" id="IPR000477">
    <property type="entry name" value="RT_dom"/>
</dbReference>
<dbReference type="InterPro" id="IPR043502">
    <property type="entry name" value="DNA/RNA_pol_sf"/>
</dbReference>
<organism evidence="10">
    <name type="scientific">Tanacetum cinerariifolium</name>
    <name type="common">Dalmatian daisy</name>
    <name type="synonym">Chrysanthemum cinerariifolium</name>
    <dbReference type="NCBI Taxonomy" id="118510"/>
    <lineage>
        <taxon>Eukaryota</taxon>
        <taxon>Viridiplantae</taxon>
        <taxon>Streptophyta</taxon>
        <taxon>Embryophyta</taxon>
        <taxon>Tracheophyta</taxon>
        <taxon>Spermatophyta</taxon>
        <taxon>Magnoliopsida</taxon>
        <taxon>eudicotyledons</taxon>
        <taxon>Gunneridae</taxon>
        <taxon>Pentapetalae</taxon>
        <taxon>asterids</taxon>
        <taxon>campanulids</taxon>
        <taxon>Asterales</taxon>
        <taxon>Asteraceae</taxon>
        <taxon>Asteroideae</taxon>
        <taxon>Anthemideae</taxon>
        <taxon>Anthemidinae</taxon>
        <taxon>Tanacetum</taxon>
    </lineage>
</organism>
<name>A0A699H7Y5_TANCI</name>
<dbReference type="AlphaFoldDB" id="A0A699H7Y5"/>
<evidence type="ECO:0000256" key="3">
    <source>
        <dbReference type="ARBA" id="ARBA00022722"/>
    </source>
</evidence>
<keyword evidence="3" id="KW-0540">Nuclease</keyword>
<dbReference type="CDD" id="cd01647">
    <property type="entry name" value="RT_LTR"/>
    <property type="match status" value="1"/>
</dbReference>
<evidence type="ECO:0000256" key="4">
    <source>
        <dbReference type="ARBA" id="ARBA00022759"/>
    </source>
</evidence>
<proteinExistence type="predicted"/>
<sequence length="512" mass="58919">MPPRRLRGATSPRRSRRAAIKRLIAARGDDIEAYNNHFHKLALMCPDLVPIEREKVKRYIRGFPEEIKGNITSSKPTTLHDAINMAHELVEVLQEHMSKRKELAGRGSLCKSICDGDGKPAAESKCGHRPEKDLKPLSCIKADEKKPEDIRIVRNFPEVFSNDLSGLPPVREIKFCIDPIPSALPVGEPVLFVKKKDGAMRMCTDYRELNKLTIKNRYPLPRIDDLFNQLQGACCFSKIDLHSRYHQLRVREEDIPNTTFRTCYGHFEFTVMPFGLTNAPAIFMDLMNRICKPYLDKFGNKQEEAFHILKEKLCNAPVLALPDGPNDFVVYCDALNQGFGCVLMQRGKVIAYALRQLKMHEKNYTTYDLELDYKTEKLARIYINKIIARHRAEIGESQLIGLEIMQETTEKIVQIKERLKTARSRQKSYADKRRKPLKFKVRDQVLLKVSPWKGVVRFGKKEKLAPRYVRPFEIIECVGPVAYRLKLPQELSCIHDTFHVSNLQKCLAESDV</sequence>
<dbReference type="InterPro" id="IPR041373">
    <property type="entry name" value="RT_RNaseH"/>
</dbReference>
<keyword evidence="5" id="KW-0378">Hydrolase</keyword>
<dbReference type="SUPFAM" id="SSF56672">
    <property type="entry name" value="DNA/RNA polymerases"/>
    <property type="match status" value="1"/>
</dbReference>
<dbReference type="EMBL" id="BKCJ010116990">
    <property type="protein sequence ID" value="GEX58223.1"/>
    <property type="molecule type" value="Genomic_DNA"/>
</dbReference>
<dbReference type="InterPro" id="IPR053134">
    <property type="entry name" value="RNA-dir_DNA_polymerase"/>
</dbReference>
<feature type="domain" description="Reverse transcriptase RNase H-like" evidence="8">
    <location>
        <begin position="326"/>
        <end position="371"/>
    </location>
</feature>
<keyword evidence="1" id="KW-0808">Transferase</keyword>
<feature type="domain" description="Reverse transcriptase" evidence="7">
    <location>
        <begin position="193"/>
        <end position="301"/>
    </location>
</feature>
<keyword evidence="6" id="KW-0695">RNA-directed DNA polymerase</keyword>
<keyword evidence="4" id="KW-0255">Endonuclease</keyword>
<evidence type="ECO:0000313" key="10">
    <source>
        <dbReference type="EMBL" id="GEX58223.1"/>
    </source>
</evidence>
<dbReference type="Gene3D" id="3.30.70.270">
    <property type="match status" value="1"/>
</dbReference>
<dbReference type="PANTHER" id="PTHR24559:SF444">
    <property type="entry name" value="REVERSE TRANSCRIPTASE DOMAIN-CONTAINING PROTEIN"/>
    <property type="match status" value="1"/>
</dbReference>
<feature type="domain" description="Tf2-1-like SH3-like" evidence="9">
    <location>
        <begin position="443"/>
        <end position="506"/>
    </location>
</feature>
<comment type="caution">
    <text evidence="10">The sequence shown here is derived from an EMBL/GenBank/DDBJ whole genome shotgun (WGS) entry which is preliminary data.</text>
</comment>
<dbReference type="InterPro" id="IPR043128">
    <property type="entry name" value="Rev_trsase/Diguanyl_cyclase"/>
</dbReference>
<dbReference type="Gene3D" id="3.10.10.10">
    <property type="entry name" value="HIV Type 1 Reverse Transcriptase, subunit A, domain 1"/>
    <property type="match status" value="1"/>
</dbReference>
<keyword evidence="2" id="KW-0548">Nucleotidyltransferase</keyword>